<organism evidence="2 3">
    <name type="scientific">Pleurotus eryngii</name>
    <name type="common">Boletus of the steppes</name>
    <dbReference type="NCBI Taxonomy" id="5323"/>
    <lineage>
        <taxon>Eukaryota</taxon>
        <taxon>Fungi</taxon>
        <taxon>Dikarya</taxon>
        <taxon>Basidiomycota</taxon>
        <taxon>Agaricomycotina</taxon>
        <taxon>Agaricomycetes</taxon>
        <taxon>Agaricomycetidae</taxon>
        <taxon>Agaricales</taxon>
        <taxon>Pleurotineae</taxon>
        <taxon>Pleurotaceae</taxon>
        <taxon>Pleurotus</taxon>
    </lineage>
</organism>
<keyword evidence="3" id="KW-1185">Reference proteome</keyword>
<evidence type="ECO:0000256" key="1">
    <source>
        <dbReference type="SAM" id="MobiDB-lite"/>
    </source>
</evidence>
<evidence type="ECO:0000313" key="3">
    <source>
        <dbReference type="Proteomes" id="UP000807025"/>
    </source>
</evidence>
<dbReference type="EMBL" id="MU154687">
    <property type="protein sequence ID" value="KAF9489003.1"/>
    <property type="molecule type" value="Genomic_DNA"/>
</dbReference>
<name>A0A9P5ZJ47_PLEER</name>
<dbReference type="OrthoDB" id="2976708at2759"/>
<gene>
    <name evidence="2" type="ORF">BDN71DRAFT_1512533</name>
</gene>
<dbReference type="Proteomes" id="UP000807025">
    <property type="component" value="Unassembled WGS sequence"/>
</dbReference>
<comment type="caution">
    <text evidence="2">The sequence shown here is derived from an EMBL/GenBank/DDBJ whole genome shotgun (WGS) entry which is preliminary data.</text>
</comment>
<dbReference type="AlphaFoldDB" id="A0A9P5ZJ47"/>
<sequence length="1097" mass="121390">MPTPDEYLRTVPSGILCDFRDKVFSQDFIEENSSLFLTSNWAILLISKLESFIKEKGSAGDPFIITLSPPLSPLVQPRRVDPDAQRRIVVHATQSDPPIAIKQETDTDIGISGDTFNIGRNSSPVVKQEDASINILVAHRTSTGVRTHVTVDNGRENIEILDSDDNVARDEFAGDDVSDGGDASTLVASDWDMEMEDLTFDAESLYLDNDIEDLALDSDELLHNGARVPSRTVWIDPGLTSEVCDQTTSITCEVTVDRTEYLSEIPSYWPVPRIKTAYVMDLRDPKFDFCDAKGNLLAADALIKRKDQDSSKGPTGHGDSTPKLTIFTGQPIECYRSHLRCSGFTCYEAIDPSLVPTECFELGPASLETLIAAQIKSRITEASSANHFTLIFFFIIHDKVCDGVDSKGQPCTGTPILKTTSFTPFIGCSAWSPQWRSHRLLKIPSNVDNELLTQLFDGQGLPTAMQTCTRIVPAHIGSRMKLCTYPHQSDGQRSKMAHIDCPASRTIFVPVDPALRMVCIIPNIESPHNHPLLPATKTAHEVSRLYHECVKAHGVVGATVKSVENASTMKILMNGKTPSIFNPALHLTRKKQTMIHKDKLQQFPSGLGLSGVFDVCQKDVNKPLTEQYIHVIETTEAGGILVFTFVPFLLSLIHDTVSFQVDTTFKHTVGDLKEIEFTIWFAPVLRAVTIARVYSDRSTRKQYQAVFDGIQQLTLQHTGKPFCFKRLSEGGNLLTMGVDLEAAQVLGAGDSFLLTNQPAYSGIHTNDPEEIIQYFICACATHVSCGICDFQGLLTKDDYKRIKAVSHIKSEEALVEFEAWIQSLNIEKITNWWAHKKMHCWMLPTIIQSQSKIHHHNWTITDTSTNMNESQHKWSNGETRTQLALAEAIITARRVDERVASEILDALKTGVLQTSRNDILIRMGRSVTRAIKAGEKAWEAEEAKAAKEITNKKKKKGRQSVKNSAESSSSGRVPSAKSKAREAAFPYPPAVIWNQSAQLWSDDAAKAITPQLCADTSTPSNCFLAETFNPVTANVTAGAVEPNLPFPIDFHQPEALLPVASSLRVTLEMQTLYDSLTFEESIDNFLANFGPYDGTGI</sequence>
<reference evidence="2" key="1">
    <citation type="submission" date="2020-11" db="EMBL/GenBank/DDBJ databases">
        <authorList>
            <consortium name="DOE Joint Genome Institute"/>
            <person name="Ahrendt S."/>
            <person name="Riley R."/>
            <person name="Andreopoulos W."/>
            <person name="Labutti K."/>
            <person name="Pangilinan J."/>
            <person name="Ruiz-Duenas F.J."/>
            <person name="Barrasa J.M."/>
            <person name="Sanchez-Garcia M."/>
            <person name="Camarero S."/>
            <person name="Miyauchi S."/>
            <person name="Serrano A."/>
            <person name="Linde D."/>
            <person name="Babiker R."/>
            <person name="Drula E."/>
            <person name="Ayuso-Fernandez I."/>
            <person name="Pacheco R."/>
            <person name="Padilla G."/>
            <person name="Ferreira P."/>
            <person name="Barriuso J."/>
            <person name="Kellner H."/>
            <person name="Castanera R."/>
            <person name="Alfaro M."/>
            <person name="Ramirez L."/>
            <person name="Pisabarro A.G."/>
            <person name="Kuo A."/>
            <person name="Tritt A."/>
            <person name="Lipzen A."/>
            <person name="He G."/>
            <person name="Yan M."/>
            <person name="Ng V."/>
            <person name="Cullen D."/>
            <person name="Martin F."/>
            <person name="Rosso M.-N."/>
            <person name="Henrissat B."/>
            <person name="Hibbett D."/>
            <person name="Martinez A.T."/>
            <person name="Grigoriev I.V."/>
        </authorList>
    </citation>
    <scope>NUCLEOTIDE SEQUENCE</scope>
    <source>
        <strain evidence="2">ATCC 90797</strain>
    </source>
</reference>
<accession>A0A9P5ZJ47</accession>
<feature type="region of interest" description="Disordered" evidence="1">
    <location>
        <begin position="948"/>
        <end position="980"/>
    </location>
</feature>
<protein>
    <submittedName>
        <fullName evidence="2">Uncharacterized protein</fullName>
    </submittedName>
</protein>
<feature type="compositionally biased region" description="Polar residues" evidence="1">
    <location>
        <begin position="960"/>
        <end position="972"/>
    </location>
</feature>
<proteinExistence type="predicted"/>
<evidence type="ECO:0000313" key="2">
    <source>
        <dbReference type="EMBL" id="KAF9489003.1"/>
    </source>
</evidence>